<dbReference type="InterPro" id="IPR002549">
    <property type="entry name" value="AI-2E-like"/>
</dbReference>
<comment type="similarity">
    <text evidence="2">Belongs to the autoinducer-2 exporter (AI-2E) (TC 2.A.86) family.</text>
</comment>
<evidence type="ECO:0000256" key="2">
    <source>
        <dbReference type="ARBA" id="ARBA00009773"/>
    </source>
</evidence>
<feature type="transmembrane region" description="Helical" evidence="8">
    <location>
        <begin position="342"/>
        <end position="375"/>
    </location>
</feature>
<feature type="transmembrane region" description="Helical" evidence="8">
    <location>
        <begin position="47"/>
        <end position="67"/>
    </location>
</feature>
<evidence type="ECO:0000313" key="10">
    <source>
        <dbReference type="Proteomes" id="UP000461585"/>
    </source>
</evidence>
<keyword evidence="10" id="KW-1185">Reference proteome</keyword>
<dbReference type="GO" id="GO:0005886">
    <property type="term" value="C:plasma membrane"/>
    <property type="evidence" value="ECO:0007669"/>
    <property type="project" value="UniProtKB-SubCell"/>
</dbReference>
<evidence type="ECO:0000256" key="8">
    <source>
        <dbReference type="SAM" id="Phobius"/>
    </source>
</evidence>
<organism evidence="9 10">
    <name type="scientific">Anaerotalea alkaliphila</name>
    <dbReference type="NCBI Taxonomy" id="2662126"/>
    <lineage>
        <taxon>Bacteria</taxon>
        <taxon>Bacillati</taxon>
        <taxon>Bacillota</taxon>
        <taxon>Clostridia</taxon>
        <taxon>Eubacteriales</taxon>
        <taxon>Anaerotalea</taxon>
    </lineage>
</organism>
<feature type="transmembrane region" description="Helical" evidence="8">
    <location>
        <begin position="9"/>
        <end position="27"/>
    </location>
</feature>
<keyword evidence="7 8" id="KW-0472">Membrane</keyword>
<comment type="subcellular location">
    <subcellularLocation>
        <location evidence="1">Cell membrane</location>
        <topology evidence="1">Multi-pass membrane protein</topology>
    </subcellularLocation>
</comment>
<comment type="caution">
    <text evidence="9">The sequence shown here is derived from an EMBL/GenBank/DDBJ whole genome shotgun (WGS) entry which is preliminary data.</text>
</comment>
<dbReference type="GO" id="GO:0055085">
    <property type="term" value="P:transmembrane transport"/>
    <property type="evidence" value="ECO:0007669"/>
    <property type="project" value="TreeGrafter"/>
</dbReference>
<dbReference type="EMBL" id="JAAEEH010000019">
    <property type="protein sequence ID" value="NDL67712.1"/>
    <property type="molecule type" value="Genomic_DNA"/>
</dbReference>
<feature type="transmembrane region" description="Helical" evidence="8">
    <location>
        <begin position="87"/>
        <end position="112"/>
    </location>
</feature>
<evidence type="ECO:0000256" key="6">
    <source>
        <dbReference type="ARBA" id="ARBA00022989"/>
    </source>
</evidence>
<evidence type="ECO:0000256" key="5">
    <source>
        <dbReference type="ARBA" id="ARBA00022692"/>
    </source>
</evidence>
<protein>
    <submittedName>
        <fullName evidence="9">AI-2E family transporter</fullName>
    </submittedName>
</protein>
<keyword evidence="3" id="KW-0813">Transport</keyword>
<dbReference type="Pfam" id="PF01594">
    <property type="entry name" value="AI-2E_transport"/>
    <property type="match status" value="1"/>
</dbReference>
<proteinExistence type="inferred from homology"/>
<keyword evidence="6 8" id="KW-1133">Transmembrane helix</keyword>
<dbReference type="AlphaFoldDB" id="A0A7X5KP88"/>
<dbReference type="PANTHER" id="PTHR21716:SF53">
    <property type="entry name" value="PERMEASE PERM-RELATED"/>
    <property type="match status" value="1"/>
</dbReference>
<name>A0A7X5KP88_9FIRM</name>
<dbReference type="RefSeq" id="WP_162370439.1">
    <property type="nucleotide sequence ID" value="NZ_JAAEEH010000019.1"/>
</dbReference>
<gene>
    <name evidence="9" type="ORF">GXN74_08135</name>
</gene>
<dbReference type="PANTHER" id="PTHR21716">
    <property type="entry name" value="TRANSMEMBRANE PROTEIN"/>
    <property type="match status" value="1"/>
</dbReference>
<accession>A0A7X5KP88</accession>
<evidence type="ECO:0000313" key="9">
    <source>
        <dbReference type="EMBL" id="NDL67712.1"/>
    </source>
</evidence>
<reference evidence="9 10" key="1">
    <citation type="submission" date="2020-01" db="EMBL/GenBank/DDBJ databases">
        <title>Anaeroalcalibacter tamaniensis gen. nov., sp. nov., moderately halophilic strictly anaerobic fermenter bacterium from mud volcano of Taman peninsula.</title>
        <authorList>
            <person name="Frolova A."/>
            <person name="Merkel A.Y."/>
            <person name="Slobodkin A.I."/>
        </authorList>
    </citation>
    <scope>NUCLEOTIDE SEQUENCE [LARGE SCALE GENOMIC DNA]</scope>
    <source>
        <strain evidence="9 10">F-3ap</strain>
    </source>
</reference>
<keyword evidence="5 8" id="KW-0812">Transmembrane</keyword>
<dbReference type="Proteomes" id="UP000461585">
    <property type="component" value="Unassembled WGS sequence"/>
</dbReference>
<feature type="transmembrane region" description="Helical" evidence="8">
    <location>
        <begin position="189"/>
        <end position="209"/>
    </location>
</feature>
<evidence type="ECO:0000256" key="4">
    <source>
        <dbReference type="ARBA" id="ARBA00022475"/>
    </source>
</evidence>
<sequence>MRLDWNRKYTTIAAYAVIVFAVCYGIYKFTDNWENTLVGVKSVAGVLYPFLMAFLLAYFISPMVNFFERKLFSRLRIGKFHLPHKGLQRGLSIFLAYVVILGFVVILLAFVLPQLLLSIREVADFPQRFLPIIMAHMEEGKYWIGDTDYYLDLSLFSDYINSYLPDSLEQLSEMLKSFAPTLVTSITRLAAGLLNLVLGLIIAIYILFAKERSVLAAKKGVLAVFSPELAIYLMNVFKDSHRIFTNFFIGKLLDSLLIGILTFFVLLFAGIPYTLLLSVLVGVTNIIPYFGPFIGGGVGFFLLLVLDPARALWFLLIVLVIQQFDANILGPKILGDSTGLSPFWVIFSIIIFGKIFGFIGMFLGVPFFAVISTVVQKSINAKYDRRMSSVLPVEEKRKP</sequence>
<feature type="transmembrane region" description="Helical" evidence="8">
    <location>
        <begin position="256"/>
        <end position="280"/>
    </location>
</feature>
<feature type="transmembrane region" description="Helical" evidence="8">
    <location>
        <begin position="286"/>
        <end position="305"/>
    </location>
</feature>
<evidence type="ECO:0000256" key="3">
    <source>
        <dbReference type="ARBA" id="ARBA00022448"/>
    </source>
</evidence>
<evidence type="ECO:0000256" key="7">
    <source>
        <dbReference type="ARBA" id="ARBA00023136"/>
    </source>
</evidence>
<keyword evidence="4" id="KW-1003">Cell membrane</keyword>
<evidence type="ECO:0000256" key="1">
    <source>
        <dbReference type="ARBA" id="ARBA00004651"/>
    </source>
</evidence>